<keyword evidence="3" id="KW-1185">Reference proteome</keyword>
<feature type="transmembrane region" description="Helical" evidence="1">
    <location>
        <begin position="137"/>
        <end position="155"/>
    </location>
</feature>
<keyword evidence="1" id="KW-0472">Membrane</keyword>
<dbReference type="PANTHER" id="PTHR36833">
    <property type="entry name" value="SLR0610 PROTEIN-RELATED"/>
    <property type="match status" value="1"/>
</dbReference>
<evidence type="ECO:0000256" key="1">
    <source>
        <dbReference type="SAM" id="Phobius"/>
    </source>
</evidence>
<accession>A0ABV6NZV6</accession>
<name>A0ABV6NZV6_9ACTN</name>
<proteinExistence type="predicted"/>
<sequence length="282" mass="29353">MAEGRTSTSPAGRDIVGGALTGYLALLRAQGRSQASYRTSFVVDLVGNVGATVFDVATVLVLFGVTGGLGGFTLREAMVMVGISSCAFAAADLAVGNVERVRGYVRSGLLDAVLVRPLRALPQLLLMDLPLRKLSRVLFGLAVLLVSLGAARIAWTPARVLLAVLAPLGAAGFFGSIFVASASVAFWWIDSGEVGNAFTYGGRDFTAYPATVYSGWFRAVFAYGLGFAFVAYYPALALLGRADPLGLPPWVGWAAPGVATPAVAAAAAAWRTGIRHYRSTGS</sequence>
<gene>
    <name evidence="2" type="ORF">ACFFHU_19485</name>
</gene>
<keyword evidence="1" id="KW-1133">Transmembrane helix</keyword>
<feature type="transmembrane region" description="Helical" evidence="1">
    <location>
        <begin position="77"/>
        <end position="96"/>
    </location>
</feature>
<dbReference type="InterPro" id="IPR010390">
    <property type="entry name" value="ABC-2_transporter-like"/>
</dbReference>
<protein>
    <submittedName>
        <fullName evidence="2">ABC transporter permease</fullName>
    </submittedName>
</protein>
<dbReference type="EMBL" id="JBHLUE010000016">
    <property type="protein sequence ID" value="MFC0566310.1"/>
    <property type="molecule type" value="Genomic_DNA"/>
</dbReference>
<feature type="transmembrane region" description="Helical" evidence="1">
    <location>
        <begin position="161"/>
        <end position="189"/>
    </location>
</feature>
<dbReference type="PANTHER" id="PTHR36833:SF1">
    <property type="entry name" value="INTEGRAL MEMBRANE TRANSPORT PROTEIN"/>
    <property type="match status" value="1"/>
</dbReference>
<feature type="transmembrane region" description="Helical" evidence="1">
    <location>
        <begin position="253"/>
        <end position="270"/>
    </location>
</feature>
<reference evidence="2 3" key="1">
    <citation type="submission" date="2024-09" db="EMBL/GenBank/DDBJ databases">
        <authorList>
            <person name="Sun Q."/>
            <person name="Mori K."/>
        </authorList>
    </citation>
    <scope>NUCLEOTIDE SEQUENCE [LARGE SCALE GENOMIC DNA]</scope>
    <source>
        <strain evidence="2 3">TBRC 2205</strain>
    </source>
</reference>
<comment type="caution">
    <text evidence="2">The sequence shown here is derived from an EMBL/GenBank/DDBJ whole genome shotgun (WGS) entry which is preliminary data.</text>
</comment>
<dbReference type="RefSeq" id="WP_377340886.1">
    <property type="nucleotide sequence ID" value="NZ_JBHLUE010000016.1"/>
</dbReference>
<evidence type="ECO:0000313" key="3">
    <source>
        <dbReference type="Proteomes" id="UP001589894"/>
    </source>
</evidence>
<feature type="transmembrane region" description="Helical" evidence="1">
    <location>
        <begin position="41"/>
        <end position="65"/>
    </location>
</feature>
<evidence type="ECO:0000313" key="2">
    <source>
        <dbReference type="EMBL" id="MFC0566310.1"/>
    </source>
</evidence>
<dbReference type="Proteomes" id="UP001589894">
    <property type="component" value="Unassembled WGS sequence"/>
</dbReference>
<feature type="transmembrane region" description="Helical" evidence="1">
    <location>
        <begin position="210"/>
        <end position="233"/>
    </location>
</feature>
<organism evidence="2 3">
    <name type="scientific">Plantactinospora siamensis</name>
    <dbReference type="NCBI Taxonomy" id="555372"/>
    <lineage>
        <taxon>Bacteria</taxon>
        <taxon>Bacillati</taxon>
        <taxon>Actinomycetota</taxon>
        <taxon>Actinomycetes</taxon>
        <taxon>Micromonosporales</taxon>
        <taxon>Micromonosporaceae</taxon>
        <taxon>Plantactinospora</taxon>
    </lineage>
</organism>
<keyword evidence="1" id="KW-0812">Transmembrane</keyword>
<dbReference type="Pfam" id="PF06182">
    <property type="entry name" value="ABC2_membrane_6"/>
    <property type="match status" value="1"/>
</dbReference>